<dbReference type="InterPro" id="IPR052548">
    <property type="entry name" value="Type_VII_TA_antitoxin"/>
</dbReference>
<name>A0A3B0T891_9ZZZZ</name>
<dbReference type="Gene3D" id="3.30.460.10">
    <property type="entry name" value="Beta Polymerase, domain 2"/>
    <property type="match status" value="1"/>
</dbReference>
<protein>
    <recommendedName>
        <fullName evidence="1">Polymerase beta nucleotidyltransferase domain-containing protein</fullName>
    </recommendedName>
</protein>
<dbReference type="InterPro" id="IPR043519">
    <property type="entry name" value="NT_sf"/>
</dbReference>
<dbReference type="SUPFAM" id="SSF81301">
    <property type="entry name" value="Nucleotidyltransferase"/>
    <property type="match status" value="1"/>
</dbReference>
<reference evidence="2" key="1">
    <citation type="submission" date="2018-06" db="EMBL/GenBank/DDBJ databases">
        <authorList>
            <person name="Zhirakovskaya E."/>
        </authorList>
    </citation>
    <scope>NUCLEOTIDE SEQUENCE</scope>
</reference>
<evidence type="ECO:0000259" key="1">
    <source>
        <dbReference type="Pfam" id="PF18765"/>
    </source>
</evidence>
<evidence type="ECO:0000313" key="2">
    <source>
        <dbReference type="EMBL" id="VAW14258.1"/>
    </source>
</evidence>
<dbReference type="EMBL" id="UOEP01000034">
    <property type="protein sequence ID" value="VAW14258.1"/>
    <property type="molecule type" value="Genomic_DNA"/>
</dbReference>
<feature type="domain" description="Polymerase beta nucleotidyltransferase" evidence="1">
    <location>
        <begin position="15"/>
        <end position="72"/>
    </location>
</feature>
<accession>A0A3B0T891</accession>
<sequence>MDMDKRTNKNISDYIASIAKQNSRLLKAYLFGSYARQLDKPESDIDIALVIENLDDDERFDLQVQLMLLAARFDSRIEPHPVSSNDFDSSNPFIVEIKKTGIEIEPRTPNTWYSQQGF</sequence>
<dbReference type="PANTHER" id="PTHR33933:SF1">
    <property type="entry name" value="PROTEIN ADENYLYLTRANSFERASE MNTA-RELATED"/>
    <property type="match status" value="1"/>
</dbReference>
<dbReference type="CDD" id="cd05403">
    <property type="entry name" value="NT_KNTase_like"/>
    <property type="match status" value="1"/>
</dbReference>
<dbReference type="PANTHER" id="PTHR33933">
    <property type="entry name" value="NUCLEOTIDYLTRANSFERASE"/>
    <property type="match status" value="1"/>
</dbReference>
<dbReference type="AlphaFoldDB" id="A0A3B0T891"/>
<organism evidence="2">
    <name type="scientific">hydrothermal vent metagenome</name>
    <dbReference type="NCBI Taxonomy" id="652676"/>
    <lineage>
        <taxon>unclassified sequences</taxon>
        <taxon>metagenomes</taxon>
        <taxon>ecological metagenomes</taxon>
    </lineage>
</organism>
<gene>
    <name evidence="2" type="ORF">MNBD_BACTEROID01-575</name>
</gene>
<proteinExistence type="predicted"/>
<dbReference type="InterPro" id="IPR041633">
    <property type="entry name" value="Polbeta"/>
</dbReference>
<dbReference type="Pfam" id="PF18765">
    <property type="entry name" value="Polbeta"/>
    <property type="match status" value="1"/>
</dbReference>